<dbReference type="PANTHER" id="PTHR42985:SF45">
    <property type="entry name" value="SODIUM_IODIDE COTRANSPORTER-LIKE"/>
    <property type="match status" value="1"/>
</dbReference>
<evidence type="ECO:0000256" key="15">
    <source>
        <dbReference type="SAM" id="Phobius"/>
    </source>
</evidence>
<dbReference type="CDD" id="cd11492">
    <property type="entry name" value="SLC5sbd_NIS-SMVT"/>
    <property type="match status" value="1"/>
</dbReference>
<dbReference type="AlphaFoldDB" id="E4X070"/>
<dbReference type="PROSITE" id="PS50283">
    <property type="entry name" value="NA_SOLUT_SYMP_3"/>
    <property type="match status" value="1"/>
</dbReference>
<evidence type="ECO:0000256" key="4">
    <source>
        <dbReference type="ARBA" id="ARBA00022475"/>
    </source>
</evidence>
<keyword evidence="3" id="KW-0813">Transport</keyword>
<evidence type="ECO:0000256" key="12">
    <source>
        <dbReference type="ARBA" id="ARBA00036099"/>
    </source>
</evidence>
<keyword evidence="4" id="KW-1003">Cell membrane</keyword>
<dbReference type="GO" id="GO:0005886">
    <property type="term" value="C:plasma membrane"/>
    <property type="evidence" value="ECO:0007669"/>
    <property type="project" value="UniProtKB-SubCell"/>
</dbReference>
<evidence type="ECO:0000313" key="17">
    <source>
        <dbReference type="Proteomes" id="UP000001307"/>
    </source>
</evidence>
<evidence type="ECO:0000256" key="3">
    <source>
        <dbReference type="ARBA" id="ARBA00022448"/>
    </source>
</evidence>
<organism evidence="16">
    <name type="scientific">Oikopleura dioica</name>
    <name type="common">Tunicate</name>
    <dbReference type="NCBI Taxonomy" id="34765"/>
    <lineage>
        <taxon>Eukaryota</taxon>
        <taxon>Metazoa</taxon>
        <taxon>Chordata</taxon>
        <taxon>Tunicata</taxon>
        <taxon>Appendicularia</taxon>
        <taxon>Copelata</taxon>
        <taxon>Oikopleuridae</taxon>
        <taxon>Oikopleura</taxon>
    </lineage>
</organism>
<feature type="transmembrane region" description="Helical" evidence="15">
    <location>
        <begin position="338"/>
        <end position="365"/>
    </location>
</feature>
<evidence type="ECO:0000256" key="9">
    <source>
        <dbReference type="ARBA" id="ARBA00023136"/>
    </source>
</evidence>
<keyword evidence="10" id="KW-0325">Glycoprotein</keyword>
<feature type="transmembrane region" description="Helical" evidence="15">
    <location>
        <begin position="444"/>
        <end position="463"/>
    </location>
</feature>
<dbReference type="Pfam" id="PF00474">
    <property type="entry name" value="SSF"/>
    <property type="match status" value="1"/>
</dbReference>
<reference evidence="16" key="1">
    <citation type="journal article" date="2010" name="Science">
        <title>Plasticity of animal genome architecture unmasked by rapid evolution of a pelagic tunicate.</title>
        <authorList>
            <person name="Denoeud F."/>
            <person name="Henriet S."/>
            <person name="Mungpakdee S."/>
            <person name="Aury J.M."/>
            <person name="Da Silva C."/>
            <person name="Brinkmann H."/>
            <person name="Mikhaleva J."/>
            <person name="Olsen L.C."/>
            <person name="Jubin C."/>
            <person name="Canestro C."/>
            <person name="Bouquet J.M."/>
            <person name="Danks G."/>
            <person name="Poulain J."/>
            <person name="Campsteijn C."/>
            <person name="Adamski M."/>
            <person name="Cross I."/>
            <person name="Yadetie F."/>
            <person name="Muffato M."/>
            <person name="Louis A."/>
            <person name="Butcher S."/>
            <person name="Tsagkogeorga G."/>
            <person name="Konrad A."/>
            <person name="Singh S."/>
            <person name="Jensen M.F."/>
            <person name="Cong E.H."/>
            <person name="Eikeseth-Otteraa H."/>
            <person name="Noel B."/>
            <person name="Anthouard V."/>
            <person name="Porcel B.M."/>
            <person name="Kachouri-Lafond R."/>
            <person name="Nishino A."/>
            <person name="Ugolini M."/>
            <person name="Chourrout P."/>
            <person name="Nishida H."/>
            <person name="Aasland R."/>
            <person name="Huzurbazar S."/>
            <person name="Westhof E."/>
            <person name="Delsuc F."/>
            <person name="Lehrach H."/>
            <person name="Reinhardt R."/>
            <person name="Weissenbach J."/>
            <person name="Roy S.W."/>
            <person name="Artiguenave F."/>
            <person name="Postlethwait J.H."/>
            <person name="Manak J.R."/>
            <person name="Thompson E.M."/>
            <person name="Jaillon O."/>
            <person name="Du Pasquier L."/>
            <person name="Boudinot P."/>
            <person name="Liberles D.A."/>
            <person name="Volff J.N."/>
            <person name="Philippe H."/>
            <person name="Lenhard B."/>
            <person name="Roest Crollius H."/>
            <person name="Wincker P."/>
            <person name="Chourrout D."/>
        </authorList>
    </citation>
    <scope>NUCLEOTIDE SEQUENCE [LARGE SCALE GENOMIC DNA]</scope>
</reference>
<evidence type="ECO:0000313" key="16">
    <source>
        <dbReference type="EMBL" id="CBY23168.1"/>
    </source>
</evidence>
<feature type="transmembrane region" description="Helical" evidence="15">
    <location>
        <begin position="14"/>
        <end position="33"/>
    </location>
</feature>
<evidence type="ECO:0000256" key="11">
    <source>
        <dbReference type="ARBA" id="ARBA00023201"/>
    </source>
</evidence>
<gene>
    <name evidence="16" type="ORF">GSOID_T00015100001</name>
</gene>
<accession>E4X070</accession>
<protein>
    <submittedName>
        <fullName evidence="16">Uncharacterized protein</fullName>
    </submittedName>
</protein>
<dbReference type="InterPro" id="IPR038377">
    <property type="entry name" value="Na/Glc_symporter_sf"/>
</dbReference>
<keyword evidence="5 15" id="KW-0812">Transmembrane</keyword>
<dbReference type="GO" id="GO:0015293">
    <property type="term" value="F:symporter activity"/>
    <property type="evidence" value="ECO:0007669"/>
    <property type="project" value="TreeGrafter"/>
</dbReference>
<evidence type="ECO:0000256" key="7">
    <source>
        <dbReference type="ARBA" id="ARBA00023053"/>
    </source>
</evidence>
<evidence type="ECO:0000256" key="13">
    <source>
        <dbReference type="RuleBase" id="RU362091"/>
    </source>
</evidence>
<dbReference type="InParanoid" id="E4X070"/>
<dbReference type="OrthoDB" id="6132759at2759"/>
<keyword evidence="6 15" id="KW-1133">Transmembrane helix</keyword>
<feature type="transmembrane region" description="Helical" evidence="15">
    <location>
        <begin position="59"/>
        <end position="79"/>
    </location>
</feature>
<feature type="transmembrane region" description="Helical" evidence="15">
    <location>
        <begin position="412"/>
        <end position="437"/>
    </location>
</feature>
<feature type="transmembrane region" description="Helical" evidence="15">
    <location>
        <begin position="91"/>
        <end position="113"/>
    </location>
</feature>
<dbReference type="GO" id="GO:0098660">
    <property type="term" value="P:inorganic ion transmembrane transport"/>
    <property type="evidence" value="ECO:0007669"/>
    <property type="project" value="UniProtKB-ARBA"/>
</dbReference>
<feature type="transmembrane region" description="Helical" evidence="15">
    <location>
        <begin position="244"/>
        <end position="263"/>
    </location>
</feature>
<dbReference type="InterPro" id="IPR018212">
    <property type="entry name" value="Na/solute_symporter_CS"/>
</dbReference>
<evidence type="ECO:0000256" key="8">
    <source>
        <dbReference type="ARBA" id="ARBA00023065"/>
    </source>
</evidence>
<keyword evidence="8" id="KW-0406">Ion transport</keyword>
<dbReference type="PROSITE" id="PS00456">
    <property type="entry name" value="NA_SOLUT_SYMP_1"/>
    <property type="match status" value="1"/>
</dbReference>
<dbReference type="NCBIfam" id="TIGR00813">
    <property type="entry name" value="sss"/>
    <property type="match status" value="1"/>
</dbReference>
<dbReference type="Gene3D" id="1.20.1730.10">
    <property type="entry name" value="Sodium/glucose cotransporter"/>
    <property type="match status" value="1"/>
</dbReference>
<evidence type="ECO:0000256" key="6">
    <source>
        <dbReference type="ARBA" id="ARBA00022989"/>
    </source>
</evidence>
<feature type="transmembrane region" description="Helical" evidence="15">
    <location>
        <begin position="386"/>
        <end position="406"/>
    </location>
</feature>
<dbReference type="GO" id="GO:0006814">
    <property type="term" value="P:sodium ion transport"/>
    <property type="evidence" value="ECO:0007669"/>
    <property type="project" value="UniProtKB-KW"/>
</dbReference>
<comment type="subcellular location">
    <subcellularLocation>
        <location evidence="1">Cell membrane</location>
        <topology evidence="1">Multi-pass membrane protein</topology>
    </subcellularLocation>
</comment>
<proteinExistence type="inferred from homology"/>
<dbReference type="InterPro" id="IPR001734">
    <property type="entry name" value="Na/solute_symporter"/>
</dbReference>
<dbReference type="InterPro" id="IPR051163">
    <property type="entry name" value="Sodium:Solute_Symporter_SSF"/>
</dbReference>
<dbReference type="PANTHER" id="PTHR42985">
    <property type="entry name" value="SODIUM-COUPLED MONOCARBOXYLATE TRANSPORTER"/>
    <property type="match status" value="1"/>
</dbReference>
<feature type="transmembrane region" description="Helical" evidence="15">
    <location>
        <begin position="165"/>
        <end position="184"/>
    </location>
</feature>
<dbReference type="Proteomes" id="UP000001307">
    <property type="component" value="Unassembled WGS sequence"/>
</dbReference>
<comment type="similarity">
    <text evidence="2 13">Belongs to the sodium:solute symporter (SSF) (TC 2.A.21) family.</text>
</comment>
<evidence type="ECO:0000256" key="1">
    <source>
        <dbReference type="ARBA" id="ARBA00004651"/>
    </source>
</evidence>
<feature type="transmembrane region" description="Helical" evidence="15">
    <location>
        <begin position="284"/>
        <end position="310"/>
    </location>
</feature>
<keyword evidence="9 15" id="KW-0472">Membrane</keyword>
<comment type="catalytic activity">
    <reaction evidence="12">
        <text>iodide(out) + 2 Na(+)(out) = iodide(in) + 2 Na(+)(in)</text>
        <dbReference type="Rhea" id="RHEA:71207"/>
        <dbReference type="ChEBI" id="CHEBI:16382"/>
        <dbReference type="ChEBI" id="CHEBI:29101"/>
    </reaction>
</comment>
<feature type="region of interest" description="Disordered" evidence="14">
    <location>
        <begin position="521"/>
        <end position="551"/>
    </location>
</feature>
<feature type="compositionally biased region" description="Acidic residues" evidence="14">
    <location>
        <begin position="527"/>
        <end position="543"/>
    </location>
</feature>
<evidence type="ECO:0000256" key="14">
    <source>
        <dbReference type="SAM" id="MobiDB-lite"/>
    </source>
</evidence>
<keyword evidence="11" id="KW-0739">Sodium transport</keyword>
<dbReference type="GO" id="GO:0015075">
    <property type="term" value="F:monoatomic ion transmembrane transporter activity"/>
    <property type="evidence" value="ECO:0007669"/>
    <property type="project" value="UniProtKB-ARBA"/>
</dbReference>
<evidence type="ECO:0000256" key="10">
    <source>
        <dbReference type="ARBA" id="ARBA00023180"/>
    </source>
</evidence>
<sequence length="551" mass="60343">MVKQSSNTMGLADWLVFAFCLGFPMAVGVYFMMQAKRAAAKNPGGAMEEYMMASKSAEVFPLALSIVTSFMSAITVLGVPGDVPASNTAYVWFLLTFTIVCALTALVYVPVFYNMEIKSTYEYLNRRFGNTTRLMGVVAFLVQTALYLGIVIYAPALALSKTTGLNLWGVVVGTGIVCIIYTTLGGMKAVIWTGVFQALVMFGGFFAIIIFGCYDMGWGEIWRINKEEHRLDIWDFSTDIRQKHTFWTILFAGQMVWLSLYATSQAQVQRYMSSKTLKDAQLAIGINIVGLWFINAAALACGMVIFAFWYRCDPIAMGRITGTDQYLPYFVVSKLSHLWGVAGLHVSSVYAGSLSTVSSGINAMAMCTMEDFIKPYKTLSDQQQKNISMILVIVYGSLSILIAWLASVLGPVLQAALSILGILGGPLVAVFTMGIVFPFANQKGAICGSVAGVAFGWVIFGFSKADPKSSILKSYIPPHVDFAQCNGNWTNDIDHYLDQNDVRTSDLDDFLKTARGGEAACAADSSDMSDEEDKSIDKEEDIEFIQTSKPF</sequence>
<keyword evidence="17" id="KW-1185">Reference proteome</keyword>
<feature type="transmembrane region" description="Helical" evidence="15">
    <location>
        <begin position="134"/>
        <end position="159"/>
    </location>
</feature>
<dbReference type="EMBL" id="FN653020">
    <property type="protein sequence ID" value="CBY23168.1"/>
    <property type="molecule type" value="Genomic_DNA"/>
</dbReference>
<evidence type="ECO:0000256" key="2">
    <source>
        <dbReference type="ARBA" id="ARBA00006434"/>
    </source>
</evidence>
<name>E4X070_OIKDI</name>
<keyword evidence="7" id="KW-0915">Sodium</keyword>
<evidence type="ECO:0000256" key="5">
    <source>
        <dbReference type="ARBA" id="ARBA00022692"/>
    </source>
</evidence>
<feature type="transmembrane region" description="Helical" evidence="15">
    <location>
        <begin position="191"/>
        <end position="212"/>
    </location>
</feature>